<dbReference type="Pfam" id="PF18052">
    <property type="entry name" value="Rx_N"/>
    <property type="match status" value="1"/>
</dbReference>
<evidence type="ECO:0008006" key="8">
    <source>
        <dbReference type="Google" id="ProtNLM"/>
    </source>
</evidence>
<keyword evidence="1" id="KW-0677">Repeat</keyword>
<keyword evidence="4" id="KW-0067">ATP-binding</keyword>
<dbReference type="EMBL" id="GHES01018256">
    <property type="protein sequence ID" value="MPA48815.1"/>
    <property type="molecule type" value="Transcribed_RNA"/>
</dbReference>
<feature type="domain" description="Disease resistance N-terminal" evidence="6">
    <location>
        <begin position="13"/>
        <end position="95"/>
    </location>
</feature>
<dbReference type="AlphaFoldDB" id="A0A5B6ZXY7"/>
<evidence type="ECO:0000256" key="2">
    <source>
        <dbReference type="ARBA" id="ARBA00022741"/>
    </source>
</evidence>
<dbReference type="GO" id="GO:0005524">
    <property type="term" value="F:ATP binding"/>
    <property type="evidence" value="ECO:0007669"/>
    <property type="project" value="UniProtKB-KW"/>
</dbReference>
<evidence type="ECO:0000313" key="7">
    <source>
        <dbReference type="EMBL" id="MPA48815.1"/>
    </source>
</evidence>
<dbReference type="PANTHER" id="PTHR36766">
    <property type="entry name" value="PLANT BROAD-SPECTRUM MILDEW RESISTANCE PROTEIN RPW8"/>
    <property type="match status" value="1"/>
</dbReference>
<evidence type="ECO:0000256" key="3">
    <source>
        <dbReference type="ARBA" id="ARBA00022821"/>
    </source>
</evidence>
<dbReference type="Gene3D" id="1.20.5.4130">
    <property type="match status" value="1"/>
</dbReference>
<evidence type="ECO:0000256" key="4">
    <source>
        <dbReference type="ARBA" id="ARBA00022840"/>
    </source>
</evidence>
<proteinExistence type="predicted"/>
<evidence type="ECO:0000256" key="1">
    <source>
        <dbReference type="ARBA" id="ARBA00022737"/>
    </source>
</evidence>
<sequence>MAEQMLFNFSENILLKLGSYAIQQIGLALGVTKELTKLEKKISTVRNVLLDAQEKQVSNPAVRAWLERLKDIVYDTDDLVDEFATEALRRQVEIHGSILREVRYFFTRSNPFKFRYGMGRKIRDVREKLDEVVEDMRVFQFVVRLVDSPVEKTTRIREETYSFVRSLDVIGRENDKKAIIQLLTDEEDVSIIPIVGLGGLGKTTLAQLVYNDDAFTSQFDEKLWVCISDDFDTSKVIEKILKAKDGVDSNNLGIEQLQSRLRQILANRKFFLVLDDVWNERTL</sequence>
<dbReference type="PANTHER" id="PTHR36766:SF40">
    <property type="entry name" value="DISEASE RESISTANCE PROTEIN RGA3"/>
    <property type="match status" value="1"/>
</dbReference>
<accession>A0A5B6ZXY7</accession>
<feature type="domain" description="NB-ARC" evidence="5">
    <location>
        <begin position="173"/>
        <end position="282"/>
    </location>
</feature>
<reference evidence="7" key="1">
    <citation type="submission" date="2019-08" db="EMBL/GenBank/DDBJ databases">
        <title>Reference gene set and small RNA set construction with multiple tissues from Davidia involucrata Baill.</title>
        <authorList>
            <person name="Yang H."/>
            <person name="Zhou C."/>
            <person name="Li G."/>
            <person name="Wang J."/>
            <person name="Gao P."/>
            <person name="Wang M."/>
            <person name="Wang R."/>
            <person name="Zhao Y."/>
        </authorList>
    </citation>
    <scope>NUCLEOTIDE SEQUENCE</scope>
    <source>
        <tissue evidence="7">Mixed with DoveR01_LX</tissue>
    </source>
</reference>
<organism evidence="7">
    <name type="scientific">Davidia involucrata</name>
    <name type="common">Dove tree</name>
    <dbReference type="NCBI Taxonomy" id="16924"/>
    <lineage>
        <taxon>Eukaryota</taxon>
        <taxon>Viridiplantae</taxon>
        <taxon>Streptophyta</taxon>
        <taxon>Embryophyta</taxon>
        <taxon>Tracheophyta</taxon>
        <taxon>Spermatophyta</taxon>
        <taxon>Magnoliopsida</taxon>
        <taxon>eudicotyledons</taxon>
        <taxon>Gunneridae</taxon>
        <taxon>Pentapetalae</taxon>
        <taxon>asterids</taxon>
        <taxon>Cornales</taxon>
        <taxon>Nyssaceae</taxon>
        <taxon>Davidia</taxon>
    </lineage>
</organism>
<name>A0A5B6ZXY7_DAVIN</name>
<dbReference type="GO" id="GO:0006952">
    <property type="term" value="P:defense response"/>
    <property type="evidence" value="ECO:0007669"/>
    <property type="project" value="UniProtKB-KW"/>
</dbReference>
<dbReference type="InterPro" id="IPR027417">
    <property type="entry name" value="P-loop_NTPase"/>
</dbReference>
<evidence type="ECO:0000259" key="5">
    <source>
        <dbReference type="Pfam" id="PF00931"/>
    </source>
</evidence>
<dbReference type="InterPro" id="IPR041118">
    <property type="entry name" value="Rx_N"/>
</dbReference>
<dbReference type="InterPro" id="IPR002182">
    <property type="entry name" value="NB-ARC"/>
</dbReference>
<keyword evidence="2" id="KW-0547">Nucleotide-binding</keyword>
<evidence type="ECO:0000259" key="6">
    <source>
        <dbReference type="Pfam" id="PF18052"/>
    </source>
</evidence>
<dbReference type="SUPFAM" id="SSF52540">
    <property type="entry name" value="P-loop containing nucleoside triphosphate hydrolases"/>
    <property type="match status" value="1"/>
</dbReference>
<protein>
    <recommendedName>
        <fullName evidence="8">Disease resistance protein RGA3</fullName>
    </recommendedName>
</protein>
<dbReference type="PRINTS" id="PR00364">
    <property type="entry name" value="DISEASERSIST"/>
</dbReference>
<dbReference type="Gene3D" id="3.40.50.300">
    <property type="entry name" value="P-loop containing nucleotide triphosphate hydrolases"/>
    <property type="match status" value="1"/>
</dbReference>
<gene>
    <name evidence="7" type="ORF">Din_018256</name>
</gene>
<dbReference type="GO" id="GO:0043531">
    <property type="term" value="F:ADP binding"/>
    <property type="evidence" value="ECO:0007669"/>
    <property type="project" value="InterPro"/>
</dbReference>
<keyword evidence="3" id="KW-0611">Plant defense</keyword>
<dbReference type="Pfam" id="PF00931">
    <property type="entry name" value="NB-ARC"/>
    <property type="match status" value="1"/>
</dbReference>